<dbReference type="Pfam" id="PF00908">
    <property type="entry name" value="dTDP_sugar_isom"/>
    <property type="match status" value="1"/>
</dbReference>
<dbReference type="CDD" id="cd00438">
    <property type="entry name" value="cupin_RmlC"/>
    <property type="match status" value="1"/>
</dbReference>
<evidence type="ECO:0000256" key="7">
    <source>
        <dbReference type="RuleBase" id="RU364069"/>
    </source>
</evidence>
<evidence type="ECO:0000313" key="9">
    <source>
        <dbReference type="Proteomes" id="UP001139410"/>
    </source>
</evidence>
<comment type="caution">
    <text evidence="8">The sequence shown here is derived from an EMBL/GenBank/DDBJ whole genome shotgun (WGS) entry which is preliminary data.</text>
</comment>
<evidence type="ECO:0000256" key="3">
    <source>
        <dbReference type="ARBA" id="ARBA00012098"/>
    </source>
</evidence>
<dbReference type="Gene3D" id="2.60.120.10">
    <property type="entry name" value="Jelly Rolls"/>
    <property type="match status" value="1"/>
</dbReference>
<evidence type="ECO:0000256" key="4">
    <source>
        <dbReference type="ARBA" id="ARBA00019595"/>
    </source>
</evidence>
<dbReference type="SUPFAM" id="SSF51182">
    <property type="entry name" value="RmlC-like cupins"/>
    <property type="match status" value="1"/>
</dbReference>
<comment type="pathway">
    <text evidence="7">Carbohydrate biosynthesis; dTDP-L-rhamnose biosynthesis.</text>
</comment>
<proteinExistence type="inferred from homology"/>
<gene>
    <name evidence="8" type="primary">rfbC</name>
    <name evidence="8" type="ORF">LVY65_12680</name>
</gene>
<evidence type="ECO:0000313" key="8">
    <source>
        <dbReference type="EMBL" id="MCF2515911.1"/>
    </source>
</evidence>
<evidence type="ECO:0000256" key="6">
    <source>
        <dbReference type="PIRSR" id="PIRSR600888-3"/>
    </source>
</evidence>
<dbReference type="PANTHER" id="PTHR21047:SF2">
    <property type="entry name" value="THYMIDINE DIPHOSPHO-4-KETO-RHAMNOSE 3,5-EPIMERASE"/>
    <property type="match status" value="1"/>
</dbReference>
<evidence type="ECO:0000256" key="1">
    <source>
        <dbReference type="ARBA" id="ARBA00001298"/>
    </source>
</evidence>
<feature type="site" description="Participates in a stacking interaction with the thymidine ring of dTDP-4-oxo-6-deoxyglucose" evidence="6">
    <location>
        <position position="138"/>
    </location>
</feature>
<dbReference type="EC" id="5.1.3.13" evidence="3 7"/>
<comment type="function">
    <text evidence="2 7">Catalyzes the epimerization of the C3' and C5'positions of dTDP-6-deoxy-D-xylo-4-hexulose, forming dTDP-6-deoxy-L-lyxo-4-hexulose.</text>
</comment>
<comment type="similarity">
    <text evidence="7">Belongs to the dTDP-4-dehydrorhamnose 3,5-epimerase family.</text>
</comment>
<dbReference type="InterPro" id="IPR011051">
    <property type="entry name" value="RmlC_Cupin_sf"/>
</dbReference>
<dbReference type="InterPro" id="IPR014710">
    <property type="entry name" value="RmlC-like_jellyroll"/>
</dbReference>
<dbReference type="Proteomes" id="UP001139410">
    <property type="component" value="Unassembled WGS sequence"/>
</dbReference>
<dbReference type="NCBIfam" id="TIGR01221">
    <property type="entry name" value="rmlC"/>
    <property type="match status" value="1"/>
</dbReference>
<accession>A0A9X1QLI6</accession>
<comment type="subunit">
    <text evidence="7">Homodimer.</text>
</comment>
<dbReference type="GO" id="GO:0005829">
    <property type="term" value="C:cytosol"/>
    <property type="evidence" value="ECO:0007669"/>
    <property type="project" value="TreeGrafter"/>
</dbReference>
<evidence type="ECO:0000256" key="5">
    <source>
        <dbReference type="PIRSR" id="PIRSR600888-1"/>
    </source>
</evidence>
<comment type="catalytic activity">
    <reaction evidence="1 7">
        <text>dTDP-4-dehydro-6-deoxy-alpha-D-glucose = dTDP-4-dehydro-beta-L-rhamnose</text>
        <dbReference type="Rhea" id="RHEA:16969"/>
        <dbReference type="ChEBI" id="CHEBI:57649"/>
        <dbReference type="ChEBI" id="CHEBI:62830"/>
        <dbReference type="EC" id="5.1.3.13"/>
    </reaction>
</comment>
<dbReference type="PANTHER" id="PTHR21047">
    <property type="entry name" value="DTDP-6-DEOXY-D-GLUCOSE-3,5 EPIMERASE"/>
    <property type="match status" value="1"/>
</dbReference>
<dbReference type="EMBL" id="JAKFGM010000003">
    <property type="protein sequence ID" value="MCF2515911.1"/>
    <property type="molecule type" value="Genomic_DNA"/>
</dbReference>
<evidence type="ECO:0000256" key="2">
    <source>
        <dbReference type="ARBA" id="ARBA00001997"/>
    </source>
</evidence>
<protein>
    <recommendedName>
        <fullName evidence="4 7">dTDP-4-dehydrorhamnose 3,5-epimerase</fullName>
        <ecNumber evidence="3 7">5.1.3.13</ecNumber>
    </recommendedName>
    <alternativeName>
        <fullName evidence="7">Thymidine diphospho-4-keto-rhamnose 3,5-epimerase</fullName>
    </alternativeName>
</protein>
<keyword evidence="7 8" id="KW-0413">Isomerase</keyword>
<reference evidence="8" key="1">
    <citation type="submission" date="2022-01" db="EMBL/GenBank/DDBJ databases">
        <authorList>
            <person name="Jo J.-H."/>
            <person name="Im W.-T."/>
        </authorList>
    </citation>
    <scope>NUCLEOTIDE SEQUENCE</scope>
    <source>
        <strain evidence="8">G124</strain>
    </source>
</reference>
<dbReference type="GO" id="GO:0000271">
    <property type="term" value="P:polysaccharide biosynthetic process"/>
    <property type="evidence" value="ECO:0007669"/>
    <property type="project" value="TreeGrafter"/>
</dbReference>
<feature type="active site" description="Proton donor" evidence="5">
    <location>
        <position position="132"/>
    </location>
</feature>
<keyword evidence="9" id="KW-1185">Reference proteome</keyword>
<dbReference type="GO" id="GO:0008830">
    <property type="term" value="F:dTDP-4-dehydrorhamnose 3,5-epimerase activity"/>
    <property type="evidence" value="ECO:0007669"/>
    <property type="project" value="UniProtKB-UniRule"/>
</dbReference>
<sequence>MKFRAFDLEGPLEILPRKIEDERGYFCETFRQSIFVEKVGPVAFVQDNESFNIAAGTIRGIHFQIDPSAQGKLIHCTAGRILDIAVDLRSGSSTYGQWIGTELTAALGNQLWIPVGFGHAYCTLEPNSIVSYRVTAYYDAAADKGVAWDDPDIAIDWPAIADPSTLSRKDLQQPSLADLPSYFSKAAYSCG</sequence>
<name>A0A9X1QLI6_9SPHN</name>
<organism evidence="8 9">
    <name type="scientific">Sphingomonas cremea</name>
    <dbReference type="NCBI Taxonomy" id="2904799"/>
    <lineage>
        <taxon>Bacteria</taxon>
        <taxon>Pseudomonadati</taxon>
        <taxon>Pseudomonadota</taxon>
        <taxon>Alphaproteobacteria</taxon>
        <taxon>Sphingomonadales</taxon>
        <taxon>Sphingomonadaceae</taxon>
        <taxon>Sphingomonas</taxon>
    </lineage>
</organism>
<dbReference type="GO" id="GO:0019305">
    <property type="term" value="P:dTDP-rhamnose biosynthetic process"/>
    <property type="evidence" value="ECO:0007669"/>
    <property type="project" value="UniProtKB-UniRule"/>
</dbReference>
<feature type="active site" description="Proton acceptor" evidence="5">
    <location>
        <position position="62"/>
    </location>
</feature>
<dbReference type="InterPro" id="IPR000888">
    <property type="entry name" value="RmlC-like"/>
</dbReference>
<dbReference type="AlphaFoldDB" id="A0A9X1QLI6"/>
<dbReference type="RefSeq" id="WP_235068617.1">
    <property type="nucleotide sequence ID" value="NZ_JAKFGM010000003.1"/>
</dbReference>